<gene>
    <name evidence="1" type="ORF">CCAP1982_LOCUS7082</name>
</gene>
<keyword evidence="2" id="KW-1185">Reference proteome</keyword>
<reference evidence="1" key="1">
    <citation type="submission" date="2020-11" db="EMBL/GenBank/DDBJ databases">
        <authorList>
            <person name="Whitehead M."/>
        </authorList>
    </citation>
    <scope>NUCLEOTIDE SEQUENCE</scope>
    <source>
        <strain evidence="1">EGII</strain>
    </source>
</reference>
<protein>
    <submittedName>
        <fullName evidence="1">(Mediterranean fruit fly) hypothetical protein</fullName>
    </submittedName>
</protein>
<comment type="caution">
    <text evidence="1">The sequence shown here is derived from an EMBL/GenBank/DDBJ whole genome shotgun (WGS) entry which is preliminary data.</text>
</comment>
<sequence>MNGMIVAGDDGGGEEADCESEGDVTEANLSLALYSSLKALQCDLRILFIISLKVGGFGFRCYFPGGYGNNLLKS</sequence>
<accession>A0A811UI93</accession>
<dbReference type="Proteomes" id="UP000606786">
    <property type="component" value="Unassembled WGS sequence"/>
</dbReference>
<organism evidence="1 2">
    <name type="scientific">Ceratitis capitata</name>
    <name type="common">Mediterranean fruit fly</name>
    <name type="synonym">Tephritis capitata</name>
    <dbReference type="NCBI Taxonomy" id="7213"/>
    <lineage>
        <taxon>Eukaryota</taxon>
        <taxon>Metazoa</taxon>
        <taxon>Ecdysozoa</taxon>
        <taxon>Arthropoda</taxon>
        <taxon>Hexapoda</taxon>
        <taxon>Insecta</taxon>
        <taxon>Pterygota</taxon>
        <taxon>Neoptera</taxon>
        <taxon>Endopterygota</taxon>
        <taxon>Diptera</taxon>
        <taxon>Brachycera</taxon>
        <taxon>Muscomorpha</taxon>
        <taxon>Tephritoidea</taxon>
        <taxon>Tephritidae</taxon>
        <taxon>Ceratitis</taxon>
        <taxon>Ceratitis</taxon>
    </lineage>
</organism>
<evidence type="ECO:0000313" key="2">
    <source>
        <dbReference type="Proteomes" id="UP000606786"/>
    </source>
</evidence>
<name>A0A811UI93_CERCA</name>
<dbReference type="EMBL" id="CAJHJT010000012">
    <property type="protein sequence ID" value="CAD6998491.1"/>
    <property type="molecule type" value="Genomic_DNA"/>
</dbReference>
<dbReference type="AlphaFoldDB" id="A0A811UI93"/>
<evidence type="ECO:0000313" key="1">
    <source>
        <dbReference type="EMBL" id="CAD6998491.1"/>
    </source>
</evidence>
<proteinExistence type="predicted"/>